<dbReference type="PANTHER" id="PTHR28629:SF4">
    <property type="entry name" value="TRIOKINASE_FMN CYCLASE"/>
    <property type="match status" value="1"/>
</dbReference>
<dbReference type="Pfam" id="PF02733">
    <property type="entry name" value="Dak1"/>
    <property type="match status" value="1"/>
</dbReference>
<dbReference type="PANTHER" id="PTHR28629">
    <property type="entry name" value="TRIOKINASE/FMN CYCLASE"/>
    <property type="match status" value="1"/>
</dbReference>
<keyword evidence="1" id="KW-0418">Kinase</keyword>
<dbReference type="GO" id="GO:0019563">
    <property type="term" value="P:glycerol catabolic process"/>
    <property type="evidence" value="ECO:0007669"/>
    <property type="project" value="TreeGrafter"/>
</dbReference>
<dbReference type="InterPro" id="IPR050861">
    <property type="entry name" value="Dihydroxyacetone_Kinase"/>
</dbReference>
<dbReference type="Pfam" id="PF02734">
    <property type="entry name" value="Dak2"/>
    <property type="match status" value="1"/>
</dbReference>
<keyword evidence="1" id="KW-0808">Transferase</keyword>
<dbReference type="AlphaFoldDB" id="A0A8B2VSM1"/>
<dbReference type="Proteomes" id="UP000226191">
    <property type="component" value="Unassembled WGS sequence"/>
</dbReference>
<reference evidence="1 2" key="1">
    <citation type="submission" date="2017-02" db="EMBL/GenBank/DDBJ databases">
        <title>Prevalence of linear plasmids in Cutibacterium acnes isolates obtained from cancerous prostatic tissue.</title>
        <authorList>
            <person name="Davidsson S."/>
            <person name="Bruggemann H."/>
        </authorList>
    </citation>
    <scope>NUCLEOTIDE SEQUENCE [LARGE SCALE GENOMIC DNA]</scope>
    <source>
        <strain evidence="1 2">11-78</strain>
    </source>
</reference>
<dbReference type="EMBL" id="MVCE01000001">
    <property type="protein sequence ID" value="PGF36153.1"/>
    <property type="molecule type" value="Genomic_DNA"/>
</dbReference>
<dbReference type="RefSeq" id="WP_002515142.1">
    <property type="nucleotide sequence ID" value="NZ_AP022844.1"/>
</dbReference>
<sequence>MTRLVNNPDNFPSQAVAGLVSAFPNHLRPVFGGVVRAARTDRKVALVVGGGSGHYPAFAGWVGPGFADGAVCGNIFSSPSASQAYAVCKAADRGAGLLIGFGNYAGDVLHFGQAAERLRSEGIDARCLLVTDDIASAPDHLKRRGIAGDLPVFKVTAAACEEGRDIDEVVAIFDRVNDRTRSLGVAFAGCTLPGADEPLFRVEAGQMGVGMGIHGEPGIHDETLGTADEVAAMLVNRLLADRPENPGTRVVPIVNGLGSTKYEELFVLWNDISRHLEKAGLAIVDPQVGEFVTSLDMAGVSLTLVWLDDVIEPLWLAACDTPAYRRGTVGQVDFDTTPLPQEVERVMVANPGSRASRSLAGVIVEALEVVATRLSERSSELGRLDSVAGDGDHGIGMARGSRAALAEARRVSGDGAGAATTLNAAGSAWSEHAGGTSDALWGAVLTAIGAVLGDEDPAGEDTIPRAARAALDAVIRLGGASVGDKTMVDAMDPFVTTLESSSDPLPQAWESACHAADMAAQATSEVTATVGRARPLGDKSLGTPDPGAVSFHEVVVAVGSVLSKSALSNGRFRAQR</sequence>
<dbReference type="NCBIfam" id="NF011049">
    <property type="entry name" value="PRK14479.1"/>
    <property type="match status" value="1"/>
</dbReference>
<dbReference type="GeneID" id="92856606"/>
<proteinExistence type="predicted"/>
<dbReference type="Gene3D" id="3.30.1180.20">
    <property type="entry name" value="Dihydroxyacetone kinase, domain 2"/>
    <property type="match status" value="1"/>
</dbReference>
<dbReference type="SUPFAM" id="SSF101473">
    <property type="entry name" value="DhaL-like"/>
    <property type="match status" value="1"/>
</dbReference>
<comment type="caution">
    <text evidence="1">The sequence shown here is derived from an EMBL/GenBank/DDBJ whole genome shotgun (WGS) entry which is preliminary data.</text>
</comment>
<name>A0A8B2VSM1_CUTAC</name>
<dbReference type="PROSITE" id="PS51480">
    <property type="entry name" value="DHAL"/>
    <property type="match status" value="1"/>
</dbReference>
<dbReference type="InterPro" id="IPR036117">
    <property type="entry name" value="DhaL_dom_sf"/>
</dbReference>
<dbReference type="SMART" id="SM01120">
    <property type="entry name" value="Dak2"/>
    <property type="match status" value="1"/>
</dbReference>
<dbReference type="GO" id="GO:0004371">
    <property type="term" value="F:glycerone kinase activity"/>
    <property type="evidence" value="ECO:0007669"/>
    <property type="project" value="InterPro"/>
</dbReference>
<evidence type="ECO:0000313" key="2">
    <source>
        <dbReference type="Proteomes" id="UP000226191"/>
    </source>
</evidence>
<dbReference type="GO" id="GO:0005829">
    <property type="term" value="C:cytosol"/>
    <property type="evidence" value="ECO:0007669"/>
    <property type="project" value="TreeGrafter"/>
</dbReference>
<protein>
    <submittedName>
        <fullName evidence="1">Dihydroxyacetone kinase</fullName>
    </submittedName>
</protein>
<dbReference type="FunFam" id="1.25.40.340:FF:000002">
    <property type="entry name" value="Dihydroxyacetone kinase, L subunit"/>
    <property type="match status" value="1"/>
</dbReference>
<dbReference type="SUPFAM" id="SSF82549">
    <property type="entry name" value="DAK1/DegV-like"/>
    <property type="match status" value="1"/>
</dbReference>
<dbReference type="InterPro" id="IPR004007">
    <property type="entry name" value="DhaL_dom"/>
</dbReference>
<dbReference type="InterPro" id="IPR004006">
    <property type="entry name" value="DhaK_dom"/>
</dbReference>
<evidence type="ECO:0000313" key="1">
    <source>
        <dbReference type="EMBL" id="PGF36153.1"/>
    </source>
</evidence>
<dbReference type="Gene3D" id="3.40.50.10440">
    <property type="entry name" value="Dihydroxyacetone kinase, domain 1"/>
    <property type="match status" value="1"/>
</dbReference>
<dbReference type="Gene3D" id="1.25.40.340">
    <property type="match status" value="1"/>
</dbReference>
<gene>
    <name evidence="1" type="ORF">B1B09_00380</name>
</gene>
<organism evidence="1 2">
    <name type="scientific">Cutibacterium acnes</name>
    <name type="common">Propionibacterium acnes</name>
    <dbReference type="NCBI Taxonomy" id="1747"/>
    <lineage>
        <taxon>Bacteria</taxon>
        <taxon>Bacillati</taxon>
        <taxon>Actinomycetota</taxon>
        <taxon>Actinomycetes</taxon>
        <taxon>Propionibacteriales</taxon>
        <taxon>Propionibacteriaceae</taxon>
        <taxon>Cutibacterium</taxon>
    </lineage>
</organism>
<dbReference type="PROSITE" id="PS51481">
    <property type="entry name" value="DHAK"/>
    <property type="match status" value="1"/>
</dbReference>
<dbReference type="OrthoDB" id="9806345at2"/>
<accession>A0A8B2VSM1</accession>